<feature type="compositionally biased region" description="Acidic residues" evidence="1">
    <location>
        <begin position="58"/>
        <end position="75"/>
    </location>
</feature>
<sequence>MKTLLAFLLVIGVAFAVPLDDGPIEESDTSLEESEYFKRIEELAEMLDDIDDKNMETDHDEDEEKAVVGDDDNEEPTGRPRPSGRPSRRPRPSGRPSRRPRPSGRPSRRPRPSGRPSRRPRPSGLPSRRPRPGGKKKPKLVGDDDNDFELKPEDAPEDNIQEYISDDDEMNSNDEQAYMYVPDAAYDPLK</sequence>
<evidence type="ECO:0000256" key="1">
    <source>
        <dbReference type="SAM" id="MobiDB-lite"/>
    </source>
</evidence>
<dbReference type="Proteomes" id="UP000887567">
    <property type="component" value="Unplaced"/>
</dbReference>
<accession>A0A913XMK8</accession>
<feature type="region of interest" description="Disordered" evidence="1">
    <location>
        <begin position="48"/>
        <end position="159"/>
    </location>
</feature>
<dbReference type="AlphaFoldDB" id="A0A913XMK8"/>
<evidence type="ECO:0000313" key="3">
    <source>
        <dbReference type="EnsemblMetazoa" id="XP_020907257.1"/>
    </source>
</evidence>
<keyword evidence="4" id="KW-1185">Reference proteome</keyword>
<evidence type="ECO:0000313" key="4">
    <source>
        <dbReference type="Proteomes" id="UP000887567"/>
    </source>
</evidence>
<reference evidence="3" key="1">
    <citation type="submission" date="2022-11" db="UniProtKB">
        <authorList>
            <consortium name="EnsemblMetazoa"/>
        </authorList>
    </citation>
    <scope>IDENTIFICATION</scope>
</reference>
<keyword evidence="2" id="KW-0732">Signal</keyword>
<organism evidence="3 4">
    <name type="scientific">Exaiptasia diaphana</name>
    <name type="common">Tropical sea anemone</name>
    <name type="synonym">Aiptasia pulchella</name>
    <dbReference type="NCBI Taxonomy" id="2652724"/>
    <lineage>
        <taxon>Eukaryota</taxon>
        <taxon>Metazoa</taxon>
        <taxon>Cnidaria</taxon>
        <taxon>Anthozoa</taxon>
        <taxon>Hexacorallia</taxon>
        <taxon>Actiniaria</taxon>
        <taxon>Aiptasiidae</taxon>
        <taxon>Exaiptasia</taxon>
    </lineage>
</organism>
<dbReference type="GeneID" id="110245318"/>
<dbReference type="RefSeq" id="XP_020907257.1">
    <property type="nucleotide sequence ID" value="XM_021051598.1"/>
</dbReference>
<dbReference type="EnsemblMetazoa" id="XM_021051598.1">
    <property type="protein sequence ID" value="XP_020907257.1"/>
    <property type="gene ID" value="LOC110245318"/>
</dbReference>
<protein>
    <submittedName>
        <fullName evidence="3">Uncharacterized protein</fullName>
    </submittedName>
</protein>
<feature type="compositionally biased region" description="Basic residues" evidence="1">
    <location>
        <begin position="128"/>
        <end position="139"/>
    </location>
</feature>
<proteinExistence type="predicted"/>
<dbReference type="KEGG" id="epa:110245318"/>
<evidence type="ECO:0000256" key="2">
    <source>
        <dbReference type="SAM" id="SignalP"/>
    </source>
</evidence>
<feature type="signal peptide" evidence="2">
    <location>
        <begin position="1"/>
        <end position="16"/>
    </location>
</feature>
<feature type="chain" id="PRO_5037915889" evidence="2">
    <location>
        <begin position="17"/>
        <end position="190"/>
    </location>
</feature>
<feature type="compositionally biased region" description="Basic residues" evidence="1">
    <location>
        <begin position="86"/>
        <end position="121"/>
    </location>
</feature>
<name>A0A913XMK8_EXADI</name>